<dbReference type="EMBL" id="CP009247">
    <property type="protein sequence ID" value="APT89725.1"/>
    <property type="molecule type" value="Genomic_DNA"/>
</dbReference>
<comment type="similarity">
    <text evidence="2">Belongs to the FPG family.</text>
</comment>
<dbReference type="SMART" id="SM01232">
    <property type="entry name" value="H2TH"/>
    <property type="match status" value="1"/>
</dbReference>
<keyword evidence="11" id="KW-0456">Lyase</keyword>
<dbReference type="AlphaFoldDB" id="A0A1L7CV28"/>
<dbReference type="GO" id="GO:0008534">
    <property type="term" value="F:oxidized purine nucleobase lesion DNA N-glycosylase activity"/>
    <property type="evidence" value="ECO:0007669"/>
    <property type="project" value="UniProtKB-ARBA"/>
</dbReference>
<dbReference type="Pfam" id="PF06831">
    <property type="entry name" value="H2TH"/>
    <property type="match status" value="1"/>
</dbReference>
<dbReference type="GO" id="GO:0140078">
    <property type="term" value="F:class I DNA-(apurinic or apyrimidinic site) endonuclease activity"/>
    <property type="evidence" value="ECO:0007669"/>
    <property type="project" value="UniProtKB-EC"/>
</dbReference>
<evidence type="ECO:0000256" key="9">
    <source>
        <dbReference type="ARBA" id="ARBA00023125"/>
    </source>
</evidence>
<keyword evidence="12" id="KW-0511">Multifunctional enzyme</keyword>
<organism evidence="19 20">
    <name type="scientific">Corynebacterium frankenforstense DSM 45800</name>
    <dbReference type="NCBI Taxonomy" id="1437875"/>
    <lineage>
        <taxon>Bacteria</taxon>
        <taxon>Bacillati</taxon>
        <taxon>Actinomycetota</taxon>
        <taxon>Actinomycetes</taxon>
        <taxon>Mycobacteriales</taxon>
        <taxon>Corynebacteriaceae</taxon>
        <taxon>Corynebacterium</taxon>
    </lineage>
</organism>
<dbReference type="PROSITE" id="PS51068">
    <property type="entry name" value="FPG_CAT"/>
    <property type="match status" value="1"/>
</dbReference>
<dbReference type="GO" id="GO:0008270">
    <property type="term" value="F:zinc ion binding"/>
    <property type="evidence" value="ECO:0007669"/>
    <property type="project" value="UniProtKB-KW"/>
</dbReference>
<dbReference type="RefSeq" id="WP_075664717.1">
    <property type="nucleotide sequence ID" value="NZ_CP009247.1"/>
</dbReference>
<dbReference type="CDD" id="cd08970">
    <property type="entry name" value="AcNei1_N"/>
    <property type="match status" value="1"/>
</dbReference>
<comment type="catalytic activity">
    <reaction evidence="14">
        <text>2'-deoxyribonucleotide-(2'-deoxyribose 5'-phosphate)-2'-deoxyribonucleotide-DNA = a 3'-end 2'-deoxyribonucleotide-(2,3-dehydro-2,3-deoxyribose 5'-phosphate)-DNA + a 5'-end 5'-phospho-2'-deoxyribonucleoside-DNA + H(+)</text>
        <dbReference type="Rhea" id="RHEA:66592"/>
        <dbReference type="Rhea" id="RHEA-COMP:13180"/>
        <dbReference type="Rhea" id="RHEA-COMP:16897"/>
        <dbReference type="Rhea" id="RHEA-COMP:17067"/>
        <dbReference type="ChEBI" id="CHEBI:15378"/>
        <dbReference type="ChEBI" id="CHEBI:136412"/>
        <dbReference type="ChEBI" id="CHEBI:157695"/>
        <dbReference type="ChEBI" id="CHEBI:167181"/>
        <dbReference type="EC" id="4.2.99.18"/>
    </reaction>
</comment>
<dbReference type="PANTHER" id="PTHR42697">
    <property type="entry name" value="ENDONUCLEASE 8"/>
    <property type="match status" value="1"/>
</dbReference>
<reference evidence="19 20" key="1">
    <citation type="submission" date="2014-08" db="EMBL/GenBank/DDBJ databases">
        <title>Complete genome sequence of Corynebacterium frankenforstense ST18(T) (=DSM 45800(T)), isolated from raw cow milk.</title>
        <authorList>
            <person name="Ruckert C."/>
            <person name="Albersmeier A."/>
            <person name="Winkler A."/>
            <person name="Lipski A."/>
            <person name="Kalinowski J."/>
        </authorList>
    </citation>
    <scope>NUCLEOTIDE SEQUENCE [LARGE SCALE GENOMIC DNA]</scope>
    <source>
        <strain evidence="19 20">ST18</strain>
    </source>
</reference>
<evidence type="ECO:0000256" key="15">
    <source>
        <dbReference type="PROSITE-ProRule" id="PRU00391"/>
    </source>
</evidence>
<dbReference type="PROSITE" id="PS51066">
    <property type="entry name" value="ZF_FPG_2"/>
    <property type="match status" value="1"/>
</dbReference>
<dbReference type="SUPFAM" id="SSF81624">
    <property type="entry name" value="N-terminal domain of MutM-like DNA repair proteins"/>
    <property type="match status" value="1"/>
</dbReference>
<dbReference type="SUPFAM" id="SSF57716">
    <property type="entry name" value="Glucocorticoid receptor-like (DNA-binding domain)"/>
    <property type="match status" value="1"/>
</dbReference>
<keyword evidence="10" id="KW-0234">DNA repair</keyword>
<keyword evidence="5" id="KW-0227">DNA damage</keyword>
<evidence type="ECO:0000313" key="19">
    <source>
        <dbReference type="EMBL" id="APT89725.1"/>
    </source>
</evidence>
<dbReference type="InterPro" id="IPR012319">
    <property type="entry name" value="FPG_cat"/>
</dbReference>
<evidence type="ECO:0000256" key="6">
    <source>
        <dbReference type="ARBA" id="ARBA00022771"/>
    </source>
</evidence>
<feature type="domain" description="Formamidopyrimidine-DNA glycosylase catalytic" evidence="18">
    <location>
        <begin position="2"/>
        <end position="133"/>
    </location>
</feature>
<accession>A0A1L7CV28</accession>
<evidence type="ECO:0000256" key="4">
    <source>
        <dbReference type="ARBA" id="ARBA00022723"/>
    </source>
</evidence>
<evidence type="ECO:0000256" key="11">
    <source>
        <dbReference type="ARBA" id="ARBA00023239"/>
    </source>
</evidence>
<keyword evidence="7" id="KW-0378">Hydrolase</keyword>
<evidence type="ECO:0000259" key="17">
    <source>
        <dbReference type="PROSITE" id="PS51066"/>
    </source>
</evidence>
<name>A0A1L7CV28_9CORY</name>
<dbReference type="InterPro" id="IPR010979">
    <property type="entry name" value="Ribosomal_uS13-like_H2TH"/>
</dbReference>
<dbReference type="InterPro" id="IPR015887">
    <property type="entry name" value="DNA_glyclase_Znf_dom_DNA_BS"/>
</dbReference>
<dbReference type="GO" id="GO:0006979">
    <property type="term" value="P:response to oxidative stress"/>
    <property type="evidence" value="ECO:0007669"/>
    <property type="project" value="UniProtKB-ARBA"/>
</dbReference>
<proteinExistence type="inferred from homology"/>
<evidence type="ECO:0000256" key="12">
    <source>
        <dbReference type="ARBA" id="ARBA00023268"/>
    </source>
</evidence>
<evidence type="ECO:0000256" key="14">
    <source>
        <dbReference type="ARBA" id="ARBA00044632"/>
    </source>
</evidence>
<gene>
    <name evidence="19" type="ORF">CFRA_11375</name>
</gene>
<dbReference type="OrthoDB" id="9800855at2"/>
<dbReference type="SMART" id="SM00898">
    <property type="entry name" value="Fapy_DNA_glyco"/>
    <property type="match status" value="1"/>
</dbReference>
<dbReference type="Gene3D" id="3.20.190.10">
    <property type="entry name" value="MutM-like, N-terminal"/>
    <property type="match status" value="1"/>
</dbReference>
<evidence type="ECO:0000259" key="18">
    <source>
        <dbReference type="PROSITE" id="PS51068"/>
    </source>
</evidence>
<dbReference type="SUPFAM" id="SSF46946">
    <property type="entry name" value="S13-like H2TH domain"/>
    <property type="match status" value="1"/>
</dbReference>
<evidence type="ECO:0000256" key="13">
    <source>
        <dbReference type="ARBA" id="ARBA00023295"/>
    </source>
</evidence>
<dbReference type="FunFam" id="1.10.8.50:FF:000003">
    <property type="entry name" value="Formamidopyrimidine-DNA glycosylase"/>
    <property type="match status" value="1"/>
</dbReference>
<evidence type="ECO:0000256" key="16">
    <source>
        <dbReference type="SAM" id="MobiDB-lite"/>
    </source>
</evidence>
<evidence type="ECO:0000256" key="8">
    <source>
        <dbReference type="ARBA" id="ARBA00022833"/>
    </source>
</evidence>
<dbReference type="GO" id="GO:0000703">
    <property type="term" value="F:oxidized pyrimidine nucleobase lesion DNA N-glycosylase activity"/>
    <property type="evidence" value="ECO:0007669"/>
    <property type="project" value="TreeGrafter"/>
</dbReference>
<feature type="compositionally biased region" description="Low complexity" evidence="16">
    <location>
        <begin position="74"/>
        <end position="91"/>
    </location>
</feature>
<feature type="region of interest" description="Disordered" evidence="16">
    <location>
        <begin position="61"/>
        <end position="91"/>
    </location>
</feature>
<dbReference type="Gene3D" id="1.10.8.50">
    <property type="match status" value="1"/>
</dbReference>
<keyword evidence="20" id="KW-1185">Reference proteome</keyword>
<dbReference type="GO" id="GO:0003684">
    <property type="term" value="F:damaged DNA binding"/>
    <property type="evidence" value="ECO:0007669"/>
    <property type="project" value="InterPro"/>
</dbReference>
<sequence>MPEGHVIHRLASQLTETFGGQEVEVSSPQGRFATEAARLDGTVLRSAEAWGKHLFIDFSPAGSSGDPAETDRPAAGPTGVDDTAGAAGTAAGTHLPHPVVHIHLGLIGKFNVAPFAEPVGQVRLRIADANETVAADLHGPQWCRLLSVPEKEAEIAKQGADPLRADADPSEALAKVSRSRRAIGALLMDQKLFAGVGNIYRAETLFRLGVSPFTPGRDVPQKVLRAIWADLVELMAVGVARGRIDTVRPEHTPEAMHRAPRKDDHGGEVYVYRRAGQPCLVCGTPVEQKVMDGRNLFWCPSCQPGRR</sequence>
<dbReference type="InterPro" id="IPR015886">
    <property type="entry name" value="H2TH_FPG"/>
</dbReference>
<keyword evidence="8" id="KW-0862">Zinc</keyword>
<keyword evidence="4" id="KW-0479">Metal-binding</keyword>
<dbReference type="Proteomes" id="UP000185434">
    <property type="component" value="Chromosome"/>
</dbReference>
<dbReference type="PROSITE" id="PS01242">
    <property type="entry name" value="ZF_FPG_1"/>
    <property type="match status" value="1"/>
</dbReference>
<evidence type="ECO:0000256" key="5">
    <source>
        <dbReference type="ARBA" id="ARBA00022763"/>
    </source>
</evidence>
<dbReference type="PANTHER" id="PTHR42697:SF3">
    <property type="entry name" value="ENDONUCLEASE 8 1"/>
    <property type="match status" value="1"/>
</dbReference>
<dbReference type="Pfam" id="PF06827">
    <property type="entry name" value="zf-FPG_IleRS"/>
    <property type="match status" value="1"/>
</dbReference>
<evidence type="ECO:0000256" key="7">
    <source>
        <dbReference type="ARBA" id="ARBA00022801"/>
    </source>
</evidence>
<keyword evidence="9" id="KW-0238">DNA-binding</keyword>
<protein>
    <recommendedName>
        <fullName evidence="3">DNA-(apurinic or apyrimidinic site) lyase</fullName>
        <ecNumber evidence="3">4.2.99.18</ecNumber>
    </recommendedName>
</protein>
<feature type="domain" description="FPG-type" evidence="17">
    <location>
        <begin position="270"/>
        <end position="304"/>
    </location>
</feature>
<keyword evidence="6 15" id="KW-0863">Zinc-finger</keyword>
<evidence type="ECO:0000256" key="3">
    <source>
        <dbReference type="ARBA" id="ARBA00012720"/>
    </source>
</evidence>
<dbReference type="InterPro" id="IPR000214">
    <property type="entry name" value="Znf_DNA_glyclase/AP_lyase"/>
</dbReference>
<evidence type="ECO:0000256" key="2">
    <source>
        <dbReference type="ARBA" id="ARBA00009409"/>
    </source>
</evidence>
<dbReference type="GO" id="GO:0003690">
    <property type="term" value="F:double-stranded DNA binding"/>
    <property type="evidence" value="ECO:0007669"/>
    <property type="project" value="UniProtKB-ARBA"/>
</dbReference>
<dbReference type="Pfam" id="PF01149">
    <property type="entry name" value="Fapy_DNA_glyco"/>
    <property type="match status" value="1"/>
</dbReference>
<dbReference type="GO" id="GO:0006284">
    <property type="term" value="P:base-excision repair"/>
    <property type="evidence" value="ECO:0007669"/>
    <property type="project" value="InterPro"/>
</dbReference>
<evidence type="ECO:0000313" key="20">
    <source>
        <dbReference type="Proteomes" id="UP000185434"/>
    </source>
</evidence>
<dbReference type="InterPro" id="IPR035937">
    <property type="entry name" value="FPG_N"/>
</dbReference>
<dbReference type="KEGG" id="cfk:CFRA_11375"/>
<evidence type="ECO:0000256" key="10">
    <source>
        <dbReference type="ARBA" id="ARBA00023204"/>
    </source>
</evidence>
<keyword evidence="13" id="KW-0326">Glycosidase</keyword>
<comment type="cofactor">
    <cofactor evidence="1">
        <name>Zn(2+)</name>
        <dbReference type="ChEBI" id="CHEBI:29105"/>
    </cofactor>
</comment>
<dbReference type="STRING" id="1437875.CFRA_11375"/>
<dbReference type="EC" id="4.2.99.18" evidence="3"/>
<dbReference type="InterPro" id="IPR010663">
    <property type="entry name" value="Znf_FPG/IleRS"/>
</dbReference>
<evidence type="ECO:0000256" key="1">
    <source>
        <dbReference type="ARBA" id="ARBA00001947"/>
    </source>
</evidence>